<organism evidence="1 2">
    <name type="scientific">Lactuca sativa</name>
    <name type="common">Garden lettuce</name>
    <dbReference type="NCBI Taxonomy" id="4236"/>
    <lineage>
        <taxon>Eukaryota</taxon>
        <taxon>Viridiplantae</taxon>
        <taxon>Streptophyta</taxon>
        <taxon>Embryophyta</taxon>
        <taxon>Tracheophyta</taxon>
        <taxon>Spermatophyta</taxon>
        <taxon>Magnoliopsida</taxon>
        <taxon>eudicotyledons</taxon>
        <taxon>Gunneridae</taxon>
        <taxon>Pentapetalae</taxon>
        <taxon>asterids</taxon>
        <taxon>campanulids</taxon>
        <taxon>Asterales</taxon>
        <taxon>Asteraceae</taxon>
        <taxon>Cichorioideae</taxon>
        <taxon>Cichorieae</taxon>
        <taxon>Lactucinae</taxon>
        <taxon>Lactuca</taxon>
    </lineage>
</organism>
<protein>
    <submittedName>
        <fullName evidence="1">Uncharacterized protein</fullName>
    </submittedName>
</protein>
<evidence type="ECO:0000313" key="2">
    <source>
        <dbReference type="Proteomes" id="UP000235145"/>
    </source>
</evidence>
<keyword evidence="2" id="KW-1185">Reference proteome</keyword>
<evidence type="ECO:0000313" key="1">
    <source>
        <dbReference type="EMBL" id="KAJ0196563.1"/>
    </source>
</evidence>
<name>A0A9R1V1C0_LACSA</name>
<reference evidence="1 2" key="1">
    <citation type="journal article" date="2017" name="Nat. Commun.">
        <title>Genome assembly with in vitro proximity ligation data and whole-genome triplication in lettuce.</title>
        <authorList>
            <person name="Reyes-Chin-Wo S."/>
            <person name="Wang Z."/>
            <person name="Yang X."/>
            <person name="Kozik A."/>
            <person name="Arikit S."/>
            <person name="Song C."/>
            <person name="Xia L."/>
            <person name="Froenicke L."/>
            <person name="Lavelle D.O."/>
            <person name="Truco M.J."/>
            <person name="Xia R."/>
            <person name="Zhu S."/>
            <person name="Xu C."/>
            <person name="Xu H."/>
            <person name="Xu X."/>
            <person name="Cox K."/>
            <person name="Korf I."/>
            <person name="Meyers B.C."/>
            <person name="Michelmore R.W."/>
        </authorList>
    </citation>
    <scope>NUCLEOTIDE SEQUENCE [LARGE SCALE GENOMIC DNA]</scope>
    <source>
        <strain evidence="2">cv. Salinas</strain>
        <tissue evidence="1">Seedlings</tissue>
    </source>
</reference>
<accession>A0A9R1V1C0</accession>
<sequence length="89" mass="9833">MVGLIMCDRPFFHKMASRLAPVTGGEKLIFGVFEVERPTISCMTNLGWRQILFSSNNIKQSAGILEPGIKKFILSSMSGDNSLTLPLML</sequence>
<dbReference type="Proteomes" id="UP000235145">
    <property type="component" value="Unassembled WGS sequence"/>
</dbReference>
<gene>
    <name evidence="1" type="ORF">LSAT_V11C700383080</name>
</gene>
<dbReference type="EMBL" id="NBSK02000007">
    <property type="protein sequence ID" value="KAJ0196563.1"/>
    <property type="molecule type" value="Genomic_DNA"/>
</dbReference>
<comment type="caution">
    <text evidence="1">The sequence shown here is derived from an EMBL/GenBank/DDBJ whole genome shotgun (WGS) entry which is preliminary data.</text>
</comment>
<proteinExistence type="predicted"/>
<dbReference type="AlphaFoldDB" id="A0A9R1V1C0"/>